<dbReference type="InterPro" id="IPR011701">
    <property type="entry name" value="MFS"/>
</dbReference>
<feature type="transmembrane region" description="Helical" evidence="4">
    <location>
        <begin position="72"/>
        <end position="91"/>
    </location>
</feature>
<evidence type="ECO:0000256" key="3">
    <source>
        <dbReference type="ARBA" id="ARBA00023136"/>
    </source>
</evidence>
<feature type="transmembrane region" description="Helical" evidence="4">
    <location>
        <begin position="277"/>
        <end position="308"/>
    </location>
</feature>
<feature type="transmembrane region" description="Helical" evidence="4">
    <location>
        <begin position="97"/>
        <end position="118"/>
    </location>
</feature>
<dbReference type="EMBL" id="CP155447">
    <property type="protein sequence ID" value="XBH00688.1"/>
    <property type="molecule type" value="Genomic_DNA"/>
</dbReference>
<gene>
    <name evidence="5" type="ORF">V5E97_20250</name>
</gene>
<evidence type="ECO:0000256" key="2">
    <source>
        <dbReference type="ARBA" id="ARBA00022989"/>
    </source>
</evidence>
<feature type="transmembrane region" description="Helical" evidence="4">
    <location>
        <begin position="360"/>
        <end position="381"/>
    </location>
</feature>
<proteinExistence type="predicted"/>
<feature type="transmembrane region" description="Helical" evidence="4">
    <location>
        <begin position="210"/>
        <end position="233"/>
    </location>
</feature>
<protein>
    <submittedName>
        <fullName evidence="5">MFS transporter</fullName>
    </submittedName>
</protein>
<dbReference type="PANTHER" id="PTHR43129:SF1">
    <property type="entry name" value="FOSMIDOMYCIN RESISTANCE PROTEIN"/>
    <property type="match status" value="1"/>
</dbReference>
<feature type="transmembrane region" description="Helical" evidence="4">
    <location>
        <begin position="328"/>
        <end position="348"/>
    </location>
</feature>
<keyword evidence="1 4" id="KW-0812">Transmembrane</keyword>
<dbReference type="Pfam" id="PF07690">
    <property type="entry name" value="MFS_1"/>
    <property type="match status" value="1"/>
</dbReference>
<organism evidence="5">
    <name type="scientific">Singulisphaera sp. Ch08</name>
    <dbReference type="NCBI Taxonomy" id="3120278"/>
    <lineage>
        <taxon>Bacteria</taxon>
        <taxon>Pseudomonadati</taxon>
        <taxon>Planctomycetota</taxon>
        <taxon>Planctomycetia</taxon>
        <taxon>Isosphaerales</taxon>
        <taxon>Isosphaeraceae</taxon>
        <taxon>Singulisphaera</taxon>
    </lineage>
</organism>
<dbReference type="GO" id="GO:0022857">
    <property type="term" value="F:transmembrane transporter activity"/>
    <property type="evidence" value="ECO:0007669"/>
    <property type="project" value="InterPro"/>
</dbReference>
<dbReference type="InterPro" id="IPR036259">
    <property type="entry name" value="MFS_trans_sf"/>
</dbReference>
<dbReference type="SUPFAM" id="SSF103473">
    <property type="entry name" value="MFS general substrate transporter"/>
    <property type="match status" value="1"/>
</dbReference>
<dbReference type="GO" id="GO:0005886">
    <property type="term" value="C:plasma membrane"/>
    <property type="evidence" value="ECO:0007669"/>
    <property type="project" value="TreeGrafter"/>
</dbReference>
<name>A0AAU7C6D4_9BACT</name>
<dbReference type="Gene3D" id="1.20.1250.20">
    <property type="entry name" value="MFS general substrate transporter like domains"/>
    <property type="match status" value="1"/>
</dbReference>
<dbReference type="CDD" id="cd17478">
    <property type="entry name" value="MFS_FsR"/>
    <property type="match status" value="1"/>
</dbReference>
<sequence>MKSLPRILILLTLVHGLVDAFGAFVQPLWPDLQQSLALEQGSIQWAYVLWGLATSVTQLGFGYWGDRHPRGWLLWAGPAVGLFCLSVVGLAPGLASLSGLLIVGGLGIAAFHPEAAALAGSCAPHDRSRAMSVFAVGGYLGQAAGPIYSGVITTHYGLKALVWSLIWGLPLLGLLVLGMRDPSRVAKPDQPRPAVPLADLVRGRGPALSMVLAIGILRVLPAMGVPLALSYLLKGRGHSNDFIGIVQSAFLAGIGAGSLGCALFVRREIERRVLWQFPLVVAPLIWICPLVNVQALILSVSVGGFLLGATMPILVSYGQRLMPEGQRIASSITMGVTWGIGGIFVALITSLANRHNMHTLAFTMYALACASSSLLCVWLPVGGAEREPILTVNLSGAPGKP</sequence>
<evidence type="ECO:0000256" key="4">
    <source>
        <dbReference type="SAM" id="Phobius"/>
    </source>
</evidence>
<dbReference type="RefSeq" id="WP_406693358.1">
    <property type="nucleotide sequence ID" value="NZ_CP155447.1"/>
</dbReference>
<feature type="transmembrane region" description="Helical" evidence="4">
    <location>
        <begin position="245"/>
        <end position="265"/>
    </location>
</feature>
<feature type="transmembrane region" description="Helical" evidence="4">
    <location>
        <begin position="160"/>
        <end position="178"/>
    </location>
</feature>
<evidence type="ECO:0000313" key="5">
    <source>
        <dbReference type="EMBL" id="XBH00688.1"/>
    </source>
</evidence>
<feature type="transmembrane region" description="Helical" evidence="4">
    <location>
        <begin position="46"/>
        <end position="65"/>
    </location>
</feature>
<keyword evidence="3 4" id="KW-0472">Membrane</keyword>
<accession>A0AAU7C6D4</accession>
<keyword evidence="2 4" id="KW-1133">Transmembrane helix</keyword>
<feature type="transmembrane region" description="Helical" evidence="4">
    <location>
        <begin position="130"/>
        <end position="148"/>
    </location>
</feature>
<reference evidence="5" key="1">
    <citation type="submission" date="2024-05" db="EMBL/GenBank/DDBJ databases">
        <title>Planctomycetes of the genus Singulisphaera possess chitinolytic capabilities.</title>
        <authorList>
            <person name="Ivanova A."/>
        </authorList>
    </citation>
    <scope>NUCLEOTIDE SEQUENCE</scope>
    <source>
        <strain evidence="5">Ch08T</strain>
    </source>
</reference>
<evidence type="ECO:0000256" key="1">
    <source>
        <dbReference type="ARBA" id="ARBA00022692"/>
    </source>
</evidence>
<dbReference type="AlphaFoldDB" id="A0AAU7C6D4"/>
<dbReference type="PANTHER" id="PTHR43129">
    <property type="entry name" value="FOSMIDOMYCIN RESISTANCE PROTEIN"/>
    <property type="match status" value="1"/>
</dbReference>